<organism evidence="1 2">
    <name type="scientific">Penicillium cosmopolitanum</name>
    <dbReference type="NCBI Taxonomy" id="1131564"/>
    <lineage>
        <taxon>Eukaryota</taxon>
        <taxon>Fungi</taxon>
        <taxon>Dikarya</taxon>
        <taxon>Ascomycota</taxon>
        <taxon>Pezizomycotina</taxon>
        <taxon>Eurotiomycetes</taxon>
        <taxon>Eurotiomycetidae</taxon>
        <taxon>Eurotiales</taxon>
        <taxon>Aspergillaceae</taxon>
        <taxon>Penicillium</taxon>
    </lineage>
</organism>
<gene>
    <name evidence="1" type="ORF">N7509_013123</name>
</gene>
<comment type="caution">
    <text evidence="1">The sequence shown here is derived from an EMBL/GenBank/DDBJ whole genome shotgun (WGS) entry which is preliminary data.</text>
</comment>
<dbReference type="AlphaFoldDB" id="A0A9W9SCN9"/>
<evidence type="ECO:0000313" key="1">
    <source>
        <dbReference type="EMBL" id="KAJ5376237.1"/>
    </source>
</evidence>
<name>A0A9W9SCN9_9EURO</name>
<keyword evidence="2" id="KW-1185">Reference proteome</keyword>
<accession>A0A9W9SCN9</accession>
<sequence length="81" mass="9204">MRLKRTVMFEATSSSVFKNDPDEFVVKVREFNILDLEGREQDDLQVVEMRVFMDGKPVQARAQQLNVGLAFGEGAREAEPS</sequence>
<dbReference type="RefSeq" id="XP_056481267.1">
    <property type="nucleotide sequence ID" value="XM_056637760.1"/>
</dbReference>
<evidence type="ECO:0000313" key="2">
    <source>
        <dbReference type="Proteomes" id="UP001147747"/>
    </source>
</evidence>
<reference evidence="1" key="1">
    <citation type="submission" date="2022-12" db="EMBL/GenBank/DDBJ databases">
        <authorList>
            <person name="Petersen C."/>
        </authorList>
    </citation>
    <scope>NUCLEOTIDE SEQUENCE</scope>
    <source>
        <strain evidence="1">IBT 29677</strain>
    </source>
</reference>
<protein>
    <submittedName>
        <fullName evidence="1">Uncharacterized protein</fullName>
    </submittedName>
</protein>
<reference evidence="1" key="2">
    <citation type="journal article" date="2023" name="IMA Fungus">
        <title>Comparative genomic study of the Penicillium genus elucidates a diverse pangenome and 15 lateral gene transfer events.</title>
        <authorList>
            <person name="Petersen C."/>
            <person name="Sorensen T."/>
            <person name="Nielsen M.R."/>
            <person name="Sondergaard T.E."/>
            <person name="Sorensen J.L."/>
            <person name="Fitzpatrick D.A."/>
            <person name="Frisvad J.C."/>
            <person name="Nielsen K.L."/>
        </authorList>
    </citation>
    <scope>NUCLEOTIDE SEQUENCE</scope>
    <source>
        <strain evidence="1">IBT 29677</strain>
    </source>
</reference>
<dbReference type="GeneID" id="81376740"/>
<dbReference type="EMBL" id="JAPZBU010000012">
    <property type="protein sequence ID" value="KAJ5376237.1"/>
    <property type="molecule type" value="Genomic_DNA"/>
</dbReference>
<dbReference type="OrthoDB" id="5371016at2759"/>
<proteinExistence type="predicted"/>
<dbReference type="Proteomes" id="UP001147747">
    <property type="component" value="Unassembled WGS sequence"/>
</dbReference>